<sequence length="135" mass="15269">MENTLTGQCLCGQVRFTLRDNFRNFHLCHCKQCQQLTGSAFAANLFTDMGNIEWTQGRDRLTTYRHPSRDFSHAFCKSCGSALPYINKRNTALVVPAGSLNDMPKITPQANIFVTEQVCWLEEGRLAERFEGFAG</sequence>
<dbReference type="GO" id="GO:0046872">
    <property type="term" value="F:metal ion binding"/>
    <property type="evidence" value="ECO:0007669"/>
    <property type="project" value="UniProtKB-KW"/>
</dbReference>
<dbReference type="InterPro" id="IPR006913">
    <property type="entry name" value="CENP-V/GFA"/>
</dbReference>
<protein>
    <submittedName>
        <fullName evidence="6">GFA family protein</fullName>
    </submittedName>
</protein>
<comment type="similarity">
    <text evidence="1">Belongs to the Gfa family.</text>
</comment>
<dbReference type="AlphaFoldDB" id="A0A939DS88"/>
<keyword evidence="3" id="KW-0862">Zinc</keyword>
<name>A0A939DS88_9ALTE</name>
<keyword evidence="4" id="KW-0456">Lyase</keyword>
<dbReference type="PANTHER" id="PTHR33337:SF40">
    <property type="entry name" value="CENP-V_GFA DOMAIN-CONTAINING PROTEIN-RELATED"/>
    <property type="match status" value="1"/>
</dbReference>
<accession>A0A939DS88</accession>
<reference evidence="6" key="1">
    <citation type="submission" date="2021-03" db="EMBL/GenBank/DDBJ databases">
        <title>novel species isolated from a fishpond in China.</title>
        <authorList>
            <person name="Lu H."/>
            <person name="Cai Z."/>
        </authorList>
    </citation>
    <scope>NUCLEOTIDE SEQUENCE</scope>
    <source>
        <strain evidence="6">JCM 30855</strain>
    </source>
</reference>
<dbReference type="PANTHER" id="PTHR33337">
    <property type="entry name" value="GFA DOMAIN-CONTAINING PROTEIN"/>
    <property type="match status" value="1"/>
</dbReference>
<evidence type="ECO:0000313" key="6">
    <source>
        <dbReference type="EMBL" id="MBN7826961.1"/>
    </source>
</evidence>
<dbReference type="Gene3D" id="3.90.1590.10">
    <property type="entry name" value="glutathione-dependent formaldehyde- activating enzyme (gfa)"/>
    <property type="match status" value="1"/>
</dbReference>
<dbReference type="InterPro" id="IPR011057">
    <property type="entry name" value="Mss4-like_sf"/>
</dbReference>
<keyword evidence="2" id="KW-0479">Metal-binding</keyword>
<dbReference type="EMBL" id="JAFKCV010000012">
    <property type="protein sequence ID" value="MBN7826961.1"/>
    <property type="molecule type" value="Genomic_DNA"/>
</dbReference>
<keyword evidence="7" id="KW-1185">Reference proteome</keyword>
<dbReference type="SUPFAM" id="SSF51316">
    <property type="entry name" value="Mss4-like"/>
    <property type="match status" value="1"/>
</dbReference>
<evidence type="ECO:0000256" key="4">
    <source>
        <dbReference type="ARBA" id="ARBA00023239"/>
    </source>
</evidence>
<comment type="caution">
    <text evidence="6">The sequence shown here is derived from an EMBL/GenBank/DDBJ whole genome shotgun (WGS) entry which is preliminary data.</text>
</comment>
<gene>
    <name evidence="6" type="ORF">J0A66_17135</name>
</gene>
<feature type="domain" description="CENP-V/GFA" evidence="5">
    <location>
        <begin position="5"/>
        <end position="110"/>
    </location>
</feature>
<evidence type="ECO:0000256" key="2">
    <source>
        <dbReference type="ARBA" id="ARBA00022723"/>
    </source>
</evidence>
<evidence type="ECO:0000256" key="1">
    <source>
        <dbReference type="ARBA" id="ARBA00005495"/>
    </source>
</evidence>
<dbReference type="PROSITE" id="PS51891">
    <property type="entry name" value="CENP_V_GFA"/>
    <property type="match status" value="1"/>
</dbReference>
<dbReference type="Pfam" id="PF04828">
    <property type="entry name" value="GFA"/>
    <property type="match status" value="1"/>
</dbReference>
<dbReference type="GO" id="GO:0016846">
    <property type="term" value="F:carbon-sulfur lyase activity"/>
    <property type="evidence" value="ECO:0007669"/>
    <property type="project" value="InterPro"/>
</dbReference>
<evidence type="ECO:0000256" key="3">
    <source>
        <dbReference type="ARBA" id="ARBA00022833"/>
    </source>
</evidence>
<dbReference type="Proteomes" id="UP000664654">
    <property type="component" value="Unassembled WGS sequence"/>
</dbReference>
<dbReference type="RefSeq" id="WP_206575073.1">
    <property type="nucleotide sequence ID" value="NZ_JAFKCV010000012.1"/>
</dbReference>
<evidence type="ECO:0000259" key="5">
    <source>
        <dbReference type="PROSITE" id="PS51891"/>
    </source>
</evidence>
<evidence type="ECO:0000313" key="7">
    <source>
        <dbReference type="Proteomes" id="UP000664654"/>
    </source>
</evidence>
<proteinExistence type="inferred from homology"/>
<organism evidence="6 7">
    <name type="scientific">Bowmanella dokdonensis</name>
    <dbReference type="NCBI Taxonomy" id="751969"/>
    <lineage>
        <taxon>Bacteria</taxon>
        <taxon>Pseudomonadati</taxon>
        <taxon>Pseudomonadota</taxon>
        <taxon>Gammaproteobacteria</taxon>
        <taxon>Alteromonadales</taxon>
        <taxon>Alteromonadaceae</taxon>
        <taxon>Bowmanella</taxon>
    </lineage>
</organism>